<name>A0A815HII5_9BILA</name>
<keyword evidence="2" id="KW-0325">Glycoprotein</keyword>
<keyword evidence="6" id="KW-1185">Reference proteome</keyword>
<dbReference type="PANTHER" id="PTHR10340:SF34">
    <property type="entry name" value="SPHINGOMYELIN PHOSPHODIESTERASE"/>
    <property type="match status" value="1"/>
</dbReference>
<evidence type="ECO:0000313" key="4">
    <source>
        <dbReference type="EMBL" id="CAF1355259.1"/>
    </source>
</evidence>
<dbReference type="Pfam" id="PF19272">
    <property type="entry name" value="ASMase_C"/>
    <property type="match status" value="1"/>
</dbReference>
<comment type="caution">
    <text evidence="4">The sequence shown here is derived from an EMBL/GenBank/DDBJ whole genome shotgun (WGS) entry which is preliminary data.</text>
</comment>
<dbReference type="GO" id="GO:0005764">
    <property type="term" value="C:lysosome"/>
    <property type="evidence" value="ECO:0007669"/>
    <property type="project" value="TreeGrafter"/>
</dbReference>
<dbReference type="OrthoDB" id="282973at2759"/>
<protein>
    <recommendedName>
        <fullName evidence="3">Sphingomyelin phosphodiesterase C-terminal domain-containing protein</fullName>
    </recommendedName>
</protein>
<dbReference type="GO" id="GO:0046513">
    <property type="term" value="P:ceramide biosynthetic process"/>
    <property type="evidence" value="ECO:0007669"/>
    <property type="project" value="TreeGrafter"/>
</dbReference>
<organism evidence="4 6">
    <name type="scientific">Didymodactylos carnosus</name>
    <dbReference type="NCBI Taxonomy" id="1234261"/>
    <lineage>
        <taxon>Eukaryota</taxon>
        <taxon>Metazoa</taxon>
        <taxon>Spiralia</taxon>
        <taxon>Gnathifera</taxon>
        <taxon>Rotifera</taxon>
        <taxon>Eurotatoria</taxon>
        <taxon>Bdelloidea</taxon>
        <taxon>Philodinida</taxon>
        <taxon>Philodinidae</taxon>
        <taxon>Didymodactylos</taxon>
    </lineage>
</organism>
<dbReference type="EMBL" id="CAJNOQ010015110">
    <property type="protein sequence ID" value="CAF1355259.1"/>
    <property type="molecule type" value="Genomic_DNA"/>
</dbReference>
<dbReference type="GO" id="GO:0016020">
    <property type="term" value="C:membrane"/>
    <property type="evidence" value="ECO:0007669"/>
    <property type="project" value="GOC"/>
</dbReference>
<keyword evidence="1" id="KW-0378">Hydrolase</keyword>
<evidence type="ECO:0000256" key="2">
    <source>
        <dbReference type="ARBA" id="ARBA00023180"/>
    </source>
</evidence>
<dbReference type="GO" id="GO:0006685">
    <property type="term" value="P:sphingomyelin catabolic process"/>
    <property type="evidence" value="ECO:0007669"/>
    <property type="project" value="TreeGrafter"/>
</dbReference>
<evidence type="ECO:0000256" key="1">
    <source>
        <dbReference type="ARBA" id="ARBA00022801"/>
    </source>
</evidence>
<accession>A0A815HII5</accession>
<dbReference type="Proteomes" id="UP000663829">
    <property type="component" value="Unassembled WGS sequence"/>
</dbReference>
<feature type="non-terminal residue" evidence="4">
    <location>
        <position position="1"/>
    </location>
</feature>
<feature type="domain" description="Sphingomyelin phosphodiesterase C-terminal" evidence="3">
    <location>
        <begin position="36"/>
        <end position="141"/>
    </location>
</feature>
<proteinExistence type="predicted"/>
<dbReference type="PANTHER" id="PTHR10340">
    <property type="entry name" value="SPHINGOMYELIN PHOSPHODIESTERASE"/>
    <property type="match status" value="1"/>
</dbReference>
<sequence length="163" mass="18890">HTHSDEILMFYDEIDNQRPVSMAYMTGSLTTYSFLNPAYRVYAVDGEYPSSSYWVLDHHTVIMNLTASNIYNKTIFVDEYSARNAYQMDYLFPNDWNNFIQRLENDIDGSLMGLVYQYYTKSYANGAQCDHNCRRGLLCDFKTARSEDSQFCDAIPPKAINVS</sequence>
<dbReference type="GO" id="GO:0061750">
    <property type="term" value="F:acid sphingomyelin phosphodiesterase activity"/>
    <property type="evidence" value="ECO:0007669"/>
    <property type="project" value="TreeGrafter"/>
</dbReference>
<reference evidence="4" key="1">
    <citation type="submission" date="2021-02" db="EMBL/GenBank/DDBJ databases">
        <authorList>
            <person name="Nowell W R."/>
        </authorList>
    </citation>
    <scope>NUCLEOTIDE SEQUENCE</scope>
</reference>
<evidence type="ECO:0000259" key="3">
    <source>
        <dbReference type="Pfam" id="PF19272"/>
    </source>
</evidence>
<dbReference type="InterPro" id="IPR045473">
    <property type="entry name" value="ASM_C"/>
</dbReference>
<dbReference type="Proteomes" id="UP000681722">
    <property type="component" value="Unassembled WGS sequence"/>
</dbReference>
<dbReference type="AlphaFoldDB" id="A0A815HII5"/>
<dbReference type="EMBL" id="CAJOBC010066639">
    <property type="protein sequence ID" value="CAF4228436.1"/>
    <property type="molecule type" value="Genomic_DNA"/>
</dbReference>
<evidence type="ECO:0000313" key="5">
    <source>
        <dbReference type="EMBL" id="CAF4228436.1"/>
    </source>
</evidence>
<gene>
    <name evidence="4" type="ORF">GPM918_LOCUS31112</name>
    <name evidence="5" type="ORF">SRO942_LOCUS31745</name>
</gene>
<dbReference type="GO" id="GO:0005615">
    <property type="term" value="C:extracellular space"/>
    <property type="evidence" value="ECO:0007669"/>
    <property type="project" value="TreeGrafter"/>
</dbReference>
<evidence type="ECO:0000313" key="6">
    <source>
        <dbReference type="Proteomes" id="UP000663829"/>
    </source>
</evidence>